<evidence type="ECO:0000313" key="2">
    <source>
        <dbReference type="EMBL" id="TKA10409.1"/>
    </source>
</evidence>
<dbReference type="AlphaFoldDB" id="A0A4V5N1K9"/>
<dbReference type="Gene3D" id="3.40.50.1820">
    <property type="entry name" value="alpha/beta hydrolase"/>
    <property type="match status" value="1"/>
</dbReference>
<dbReference type="Pfam" id="PF00975">
    <property type="entry name" value="Thioesterase"/>
    <property type="match status" value="1"/>
</dbReference>
<dbReference type="SUPFAM" id="SSF53474">
    <property type="entry name" value="alpha/beta-Hydrolases"/>
    <property type="match status" value="1"/>
</dbReference>
<dbReference type="EMBL" id="SUMC01000014">
    <property type="protein sequence ID" value="TKA10409.1"/>
    <property type="molecule type" value="Genomic_DNA"/>
</dbReference>
<dbReference type="OrthoDB" id="8480037at2"/>
<dbReference type="InterPro" id="IPR029058">
    <property type="entry name" value="AB_hydrolase_fold"/>
</dbReference>
<evidence type="ECO:0000259" key="1">
    <source>
        <dbReference type="Pfam" id="PF00975"/>
    </source>
</evidence>
<dbReference type="Proteomes" id="UP000305778">
    <property type="component" value="Unassembled WGS sequence"/>
</dbReference>
<name>A0A4V5N1K9_9ACTN</name>
<dbReference type="InterPro" id="IPR001031">
    <property type="entry name" value="Thioesterase"/>
</dbReference>
<evidence type="ECO:0000313" key="3">
    <source>
        <dbReference type="Proteomes" id="UP000305778"/>
    </source>
</evidence>
<feature type="domain" description="Thioesterase" evidence="1">
    <location>
        <begin position="4"/>
        <end position="74"/>
    </location>
</feature>
<keyword evidence="3" id="KW-1185">Reference proteome</keyword>
<organism evidence="2 3">
    <name type="scientific">Actinacidiphila oryziradicis</name>
    <dbReference type="NCBI Taxonomy" id="2571141"/>
    <lineage>
        <taxon>Bacteria</taxon>
        <taxon>Bacillati</taxon>
        <taxon>Actinomycetota</taxon>
        <taxon>Actinomycetes</taxon>
        <taxon>Kitasatosporales</taxon>
        <taxon>Streptomycetaceae</taxon>
        <taxon>Actinacidiphila</taxon>
    </lineage>
</organism>
<reference evidence="2 3" key="1">
    <citation type="submission" date="2019-04" db="EMBL/GenBank/DDBJ databases">
        <title>Streptomyces oryziradicis sp. nov., a novel actinomycete isolated from rhizosphere soil of rice (Oryza sativa L.).</title>
        <authorList>
            <person name="Li C."/>
        </authorList>
    </citation>
    <scope>NUCLEOTIDE SEQUENCE [LARGE SCALE GENOMIC DNA]</scope>
    <source>
        <strain evidence="2 3">NEAU-C40</strain>
    </source>
</reference>
<sequence>MPRADRLHLETDDRLVAELRRQVTALAGDADPRVTPAEAAAWGDHTTASFGLEVFSGGHFYLTEHQEKLAALLRSRLTSRV</sequence>
<dbReference type="RefSeq" id="WP_136724762.1">
    <property type="nucleotide sequence ID" value="NZ_SUMC01000014.1"/>
</dbReference>
<gene>
    <name evidence="2" type="ORF">FCI23_17100</name>
</gene>
<comment type="caution">
    <text evidence="2">The sequence shown here is derived from an EMBL/GenBank/DDBJ whole genome shotgun (WGS) entry which is preliminary data.</text>
</comment>
<accession>A0A4V5N1K9</accession>
<proteinExistence type="predicted"/>
<protein>
    <recommendedName>
        <fullName evidence="1">Thioesterase domain-containing protein</fullName>
    </recommendedName>
</protein>